<comment type="subcellular location">
    <subcellularLocation>
        <location evidence="1">Nucleus</location>
    </subcellularLocation>
</comment>
<dbReference type="GO" id="GO:0003677">
    <property type="term" value="F:DNA binding"/>
    <property type="evidence" value="ECO:0007669"/>
    <property type="project" value="UniProtKB-KW"/>
</dbReference>
<feature type="compositionally biased region" description="Acidic residues" evidence="6">
    <location>
        <begin position="568"/>
        <end position="581"/>
    </location>
</feature>
<feature type="compositionally biased region" description="Basic and acidic residues" evidence="6">
    <location>
        <begin position="211"/>
        <end position="239"/>
    </location>
</feature>
<dbReference type="GeneID" id="40309399"/>
<feature type="compositionally biased region" description="Pro residues" evidence="6">
    <location>
        <begin position="651"/>
        <end position="663"/>
    </location>
</feature>
<feature type="compositionally biased region" description="Basic and acidic residues" evidence="6">
    <location>
        <begin position="554"/>
        <end position="567"/>
    </location>
</feature>
<dbReference type="InterPro" id="IPR028078">
    <property type="entry name" value="ACDC"/>
</dbReference>
<keyword evidence="2" id="KW-0805">Transcription regulation</keyword>
<dbReference type="Pfam" id="PF00847">
    <property type="entry name" value="AP2"/>
    <property type="match status" value="1"/>
</dbReference>
<evidence type="ECO:0000256" key="6">
    <source>
        <dbReference type="SAM" id="MobiDB-lite"/>
    </source>
</evidence>
<feature type="region of interest" description="Disordered" evidence="6">
    <location>
        <begin position="829"/>
        <end position="860"/>
    </location>
</feature>
<feature type="compositionally biased region" description="Polar residues" evidence="6">
    <location>
        <begin position="240"/>
        <end position="249"/>
    </location>
</feature>
<dbReference type="RefSeq" id="XP_029220286.1">
    <property type="nucleotide sequence ID" value="XM_029362920.1"/>
</dbReference>
<feature type="region of interest" description="Disordered" evidence="6">
    <location>
        <begin position="211"/>
        <end position="259"/>
    </location>
</feature>
<evidence type="ECO:0000313" key="9">
    <source>
        <dbReference type="EMBL" id="PFH36277.1"/>
    </source>
</evidence>
<dbReference type="KEGG" id="bbes:BESB_044690"/>
<dbReference type="VEuPathDB" id="ToxoDB:BESB_044690"/>
<feature type="domain" description="AP2-coincident C-terminal" evidence="8">
    <location>
        <begin position="1281"/>
        <end position="1403"/>
    </location>
</feature>
<feature type="region of interest" description="Disordered" evidence="6">
    <location>
        <begin position="535"/>
        <end position="581"/>
    </location>
</feature>
<keyword evidence="4" id="KW-0804">Transcription</keyword>
<feature type="compositionally biased region" description="Pro residues" evidence="6">
    <location>
        <begin position="25"/>
        <end position="40"/>
    </location>
</feature>
<dbReference type="GO" id="GO:0005634">
    <property type="term" value="C:nucleus"/>
    <property type="evidence" value="ECO:0007669"/>
    <property type="project" value="UniProtKB-SubCell"/>
</dbReference>
<dbReference type="Gene3D" id="1.20.5.2050">
    <property type="match status" value="1"/>
</dbReference>
<dbReference type="EMBL" id="NWUJ01000003">
    <property type="protein sequence ID" value="PFH36277.1"/>
    <property type="molecule type" value="Genomic_DNA"/>
</dbReference>
<feature type="region of interest" description="Disordered" evidence="6">
    <location>
        <begin position="1140"/>
        <end position="1177"/>
    </location>
</feature>
<feature type="compositionally biased region" description="Basic and acidic residues" evidence="6">
    <location>
        <begin position="381"/>
        <end position="390"/>
    </location>
</feature>
<comment type="caution">
    <text evidence="9">The sequence shown here is derived from an EMBL/GenBank/DDBJ whole genome shotgun (WGS) entry which is preliminary data.</text>
</comment>
<sequence length="1432" mass="151836">MAEATPDTHPQPRSIGCAGAGGPMPTAPARPPASSAPPAQPNRYKEEDPGDVCRSVTPKFTLQDGGRVAQLLLAGKLEGKGAERSKVCAGARPAEQLKRTRRTPPRPPALVAGAPSDVGGCLSSADLVGDIDTDKATTPEAAPIPAVQHDSGEYQDTFLTASRARTEGKCLDNKGGGSLSKDVTAPSLLASSSATSNSSDSFDQEVWRVSDAERPAKAVKSDRAALSAETHEARDDRKLSVTSKHSSTPCVPWADSEEAGCPPLRQSKTAPVLPSDRGSGETSLEFAVRTATNNESPQANAVFSDDLRLERGERPASHQALQAVLREELLQANYESLHRSDSGGSEEAAFTNGKGFPEWVDAGLVSKAASMLTHNSNVGGHVEENRDQREPQSASRPLRVTSAATTSSAHSEQIDSFLRSQAAQQLLLQQLQKNPTVWWSRSDVQELLLKGGRLSEYSRTEGVDSSSRHGKEPASSGSSVSAWVSHAAKSGNRDGVQCVSLKRPLTMESRDSLPGSLGNDRQLHRVAYRQEPQLMDSGHLDVHEEPGDETGVVDEDRRDAKRQRWESDGEEEEEEPFNDVGEETRARLVRAARKFPPFRGVYFDTRRGNLSWRCSWKVQGKKRSRSWSVMKFGMERARAKAIAERMKHAPQPYPQSPQSPVSPHPEMENTPSLLPSALPPTLLCATRGVHTAKARAGGFSASAALLAEASAQLNLGLKQRNRSPQGRCEQSLAHQMKEMDATAGDDMWNCSRPLGGTRSRPERAAKDEPLAAMLRRVVGMQGGRNCDFQGSLSKAAKLCSGDPARAGGLPDYADEDRCLVAGTGLPSASQGCGTHQRGSGKLRRPGGAEGAWRRPNSAMSVGRQEDRNQAACQLSSNCCCPSCCAPSASLAAEDFSDDALSCITEGKWGGALATANRLSANVVSPINLGDGAEAEQLGALTDAAKVTSLLAAPLMGSRAKEGDLVSFSGNSNVSDLCRALDKTFDVGADDSTLSALSALATTVGCGLLGDKRIEGLSRGNQGELSAGNGAEREGPLDMLGKANASSVLAPFRAESVAGASTTSSLDERRKLALGTGQEVSPLSASRLPARSPEALLHRVVSAATAVSGINELVRHALGASATDNGSRGAASDVDGLDAEELRHRQSPRSCDETSEGIGSPRRYTRAAGSGLNAGQKLVTEPRDHEDVSGLFSDIACETTRLLSLGDSKEETRAAKGEKEGCCLRSCVSECAHKTSHNGGETGESNGAEIRATQESRAAPALKPTPPSQIAPGSISKTEEFADAAPIHRALLVEILQDLKKSTLPLVSTLSCRSSQRTPACLILAASKANSDSKEDTDSMHKTIEDVAEFSKWCPEALDSRIEFARTSDEERLEPLMRLLRGCLSRLILPSSLSDAEQLSLLASVLTYHCVSMGGDSVKPEQVAPPPEADVAA</sequence>
<feature type="region of interest" description="Disordered" evidence="6">
    <location>
        <begin position="458"/>
        <end position="489"/>
    </location>
</feature>
<dbReference type="InterPro" id="IPR001471">
    <property type="entry name" value="AP2/ERF_dom"/>
</dbReference>
<dbReference type="Proteomes" id="UP000224006">
    <property type="component" value="Chromosome III"/>
</dbReference>
<feature type="region of interest" description="Disordered" evidence="6">
    <location>
        <begin position="1"/>
        <end position="58"/>
    </location>
</feature>
<dbReference type="OrthoDB" id="331898at2759"/>
<evidence type="ECO:0000313" key="10">
    <source>
        <dbReference type="Proteomes" id="UP000224006"/>
    </source>
</evidence>
<keyword evidence="10" id="KW-1185">Reference proteome</keyword>
<feature type="compositionally biased region" description="Basic and acidic residues" evidence="6">
    <location>
        <begin position="458"/>
        <end position="472"/>
    </location>
</feature>
<keyword evidence="5" id="KW-0539">Nucleus</keyword>
<evidence type="ECO:0000256" key="1">
    <source>
        <dbReference type="ARBA" id="ARBA00004123"/>
    </source>
</evidence>
<evidence type="ECO:0000259" key="8">
    <source>
        <dbReference type="Pfam" id="PF14733"/>
    </source>
</evidence>
<evidence type="ECO:0000256" key="5">
    <source>
        <dbReference type="ARBA" id="ARBA00023242"/>
    </source>
</evidence>
<evidence type="ECO:0000256" key="3">
    <source>
        <dbReference type="ARBA" id="ARBA00023125"/>
    </source>
</evidence>
<accession>A0A2A9MKW9</accession>
<feature type="region of interest" description="Disordered" evidence="6">
    <location>
        <begin position="376"/>
        <end position="407"/>
    </location>
</feature>
<feature type="region of interest" description="Disordered" evidence="6">
    <location>
        <begin position="648"/>
        <end position="671"/>
    </location>
</feature>
<proteinExistence type="predicted"/>
<gene>
    <name evidence="9" type="ORF">BESB_044690</name>
</gene>
<feature type="compositionally biased region" description="Low complexity" evidence="6">
    <location>
        <begin position="474"/>
        <end position="489"/>
    </location>
</feature>
<evidence type="ECO:0000256" key="2">
    <source>
        <dbReference type="ARBA" id="ARBA00023015"/>
    </source>
</evidence>
<dbReference type="GO" id="GO:0003700">
    <property type="term" value="F:DNA-binding transcription factor activity"/>
    <property type="evidence" value="ECO:0007669"/>
    <property type="project" value="InterPro"/>
</dbReference>
<reference evidence="9 10" key="1">
    <citation type="submission" date="2017-09" db="EMBL/GenBank/DDBJ databases">
        <title>Genome sequencing of Besnoitia besnoiti strain Bb-Ger1.</title>
        <authorList>
            <person name="Schares G."/>
            <person name="Venepally P."/>
            <person name="Lorenzi H.A."/>
        </authorList>
    </citation>
    <scope>NUCLEOTIDE SEQUENCE [LARGE SCALE GENOMIC DNA]</scope>
    <source>
        <strain evidence="9 10">Bb-Ger1</strain>
    </source>
</reference>
<name>A0A2A9MKW9_BESBE</name>
<keyword evidence="3" id="KW-0238">DNA-binding</keyword>
<protein>
    <submittedName>
        <fullName evidence="9">Uncharacterized protein</fullName>
    </submittedName>
</protein>
<organism evidence="9 10">
    <name type="scientific">Besnoitia besnoiti</name>
    <name type="common">Apicomplexan protozoan</name>
    <dbReference type="NCBI Taxonomy" id="94643"/>
    <lineage>
        <taxon>Eukaryota</taxon>
        <taxon>Sar</taxon>
        <taxon>Alveolata</taxon>
        <taxon>Apicomplexa</taxon>
        <taxon>Conoidasida</taxon>
        <taxon>Coccidia</taxon>
        <taxon>Eucoccidiorida</taxon>
        <taxon>Eimeriorina</taxon>
        <taxon>Sarcocystidae</taxon>
        <taxon>Besnoitia</taxon>
    </lineage>
</organism>
<evidence type="ECO:0000256" key="4">
    <source>
        <dbReference type="ARBA" id="ARBA00023163"/>
    </source>
</evidence>
<feature type="domain" description="AP2/ERF" evidence="7">
    <location>
        <begin position="598"/>
        <end position="646"/>
    </location>
</feature>
<dbReference type="Pfam" id="PF14733">
    <property type="entry name" value="ACDC"/>
    <property type="match status" value="1"/>
</dbReference>
<feature type="region of interest" description="Disordered" evidence="6">
    <location>
        <begin position="81"/>
        <end position="117"/>
    </location>
</feature>
<feature type="region of interest" description="Disordered" evidence="6">
    <location>
        <begin position="1018"/>
        <end position="1037"/>
    </location>
</feature>
<evidence type="ECO:0000259" key="7">
    <source>
        <dbReference type="Pfam" id="PF00847"/>
    </source>
</evidence>